<accession>A0A645BWJ8</accession>
<sequence length="98" mass="10866">MKKPANPLNGLVGIGAWPISGSNRLEGIFKFSAQMNPATDNRNIRQLVVHFITVRMENSFELLQEQFRMDPGPAGLVLKQNDLFLPVATGSVHPHITE</sequence>
<dbReference type="AlphaFoldDB" id="A0A645BWJ8"/>
<organism evidence="1">
    <name type="scientific">bioreactor metagenome</name>
    <dbReference type="NCBI Taxonomy" id="1076179"/>
    <lineage>
        <taxon>unclassified sequences</taxon>
        <taxon>metagenomes</taxon>
        <taxon>ecological metagenomes</taxon>
    </lineage>
</organism>
<reference evidence="1" key="1">
    <citation type="submission" date="2019-08" db="EMBL/GenBank/DDBJ databases">
        <authorList>
            <person name="Kucharzyk K."/>
            <person name="Murdoch R.W."/>
            <person name="Higgins S."/>
            <person name="Loffler F."/>
        </authorList>
    </citation>
    <scope>NUCLEOTIDE SEQUENCE</scope>
</reference>
<dbReference type="EMBL" id="VSSQ01022997">
    <property type="protein sequence ID" value="MPM69652.1"/>
    <property type="molecule type" value="Genomic_DNA"/>
</dbReference>
<comment type="caution">
    <text evidence="1">The sequence shown here is derived from an EMBL/GenBank/DDBJ whole genome shotgun (WGS) entry which is preliminary data.</text>
</comment>
<gene>
    <name evidence="1" type="ORF">SDC9_116600</name>
</gene>
<protein>
    <submittedName>
        <fullName evidence="1">Uncharacterized protein</fullName>
    </submittedName>
</protein>
<name>A0A645BWJ8_9ZZZZ</name>
<evidence type="ECO:0000313" key="1">
    <source>
        <dbReference type="EMBL" id="MPM69652.1"/>
    </source>
</evidence>
<proteinExistence type="predicted"/>